<accession>A0A382N0Y7</accession>
<dbReference type="EMBL" id="UINC01097046">
    <property type="protein sequence ID" value="SVC54430.1"/>
    <property type="molecule type" value="Genomic_DNA"/>
</dbReference>
<evidence type="ECO:0000313" key="1">
    <source>
        <dbReference type="EMBL" id="SVC54430.1"/>
    </source>
</evidence>
<protein>
    <submittedName>
        <fullName evidence="1">Uncharacterized protein</fullName>
    </submittedName>
</protein>
<gene>
    <name evidence="1" type="ORF">METZ01_LOCUS307284</name>
</gene>
<proteinExistence type="predicted"/>
<sequence>MRRNPHNLLVIKSSIKQKIWHPVYQSMSGFLLSLKIFK</sequence>
<dbReference type="AlphaFoldDB" id="A0A382N0Y7"/>
<organism evidence="1">
    <name type="scientific">marine metagenome</name>
    <dbReference type="NCBI Taxonomy" id="408172"/>
    <lineage>
        <taxon>unclassified sequences</taxon>
        <taxon>metagenomes</taxon>
        <taxon>ecological metagenomes</taxon>
    </lineage>
</organism>
<reference evidence="1" key="1">
    <citation type="submission" date="2018-05" db="EMBL/GenBank/DDBJ databases">
        <authorList>
            <person name="Lanie J.A."/>
            <person name="Ng W.-L."/>
            <person name="Kazmierczak K.M."/>
            <person name="Andrzejewski T.M."/>
            <person name="Davidsen T.M."/>
            <person name="Wayne K.J."/>
            <person name="Tettelin H."/>
            <person name="Glass J.I."/>
            <person name="Rusch D."/>
            <person name="Podicherti R."/>
            <person name="Tsui H.-C.T."/>
            <person name="Winkler M.E."/>
        </authorList>
    </citation>
    <scope>NUCLEOTIDE SEQUENCE</scope>
</reference>
<name>A0A382N0Y7_9ZZZZ</name>
<feature type="non-terminal residue" evidence="1">
    <location>
        <position position="38"/>
    </location>
</feature>